<dbReference type="AlphaFoldDB" id="A0A919S3Q1"/>
<name>A0A919S3Q1_9ACTN</name>
<dbReference type="PANTHER" id="PTHR12697:SF5">
    <property type="entry name" value="DEOXYHYPUSINE HYDROXYLASE"/>
    <property type="match status" value="1"/>
</dbReference>
<organism evidence="3 4">
    <name type="scientific">Actinoplanes auranticolor</name>
    <dbReference type="NCBI Taxonomy" id="47988"/>
    <lineage>
        <taxon>Bacteria</taxon>
        <taxon>Bacillati</taxon>
        <taxon>Actinomycetota</taxon>
        <taxon>Actinomycetes</taxon>
        <taxon>Micromonosporales</taxon>
        <taxon>Micromonosporaceae</taxon>
        <taxon>Actinoplanes</taxon>
    </lineage>
</organism>
<dbReference type="InterPro" id="IPR011989">
    <property type="entry name" value="ARM-like"/>
</dbReference>
<gene>
    <name evidence="3" type="ORF">Aau02nite_00760</name>
</gene>
<feature type="compositionally biased region" description="Low complexity" evidence="1">
    <location>
        <begin position="334"/>
        <end position="347"/>
    </location>
</feature>
<sequence length="368" mass="38318">MLGLFTVVLEVLAGVVAVTVLAIVGVRVFRKVRQRRRAALAAGPRQALLAFVADNGEHGAQELVAIPDDAWRAAEPGALALLGKLRGEAHLALVSVFLQRGIARTALGDLHSRSRVKRARAAQVLGDLELRQAVPELCRLLTDRHDEVRVVAVRALGRIGDPAAAWRIIASLDRSDPVPSLLATHTLVQLGAEAEVTLSAALDHPQARVRAVCLDALGLLGATGSVHRMARVLREDSYLDVRVAAATNLGKLGTRGALEPLQQALSPSRPAALRAAAARALGELGAPSAVPILADLLGDDEFQVAHEAAHALRRLGPAGAGALADAIESERTQAGAHARPSASASHAQEALALSRVGAEHGERVGAGA</sequence>
<comment type="caution">
    <text evidence="3">The sequence shown here is derived from an EMBL/GenBank/DDBJ whole genome shotgun (WGS) entry which is preliminary data.</text>
</comment>
<evidence type="ECO:0000256" key="2">
    <source>
        <dbReference type="SAM" id="Phobius"/>
    </source>
</evidence>
<protein>
    <recommendedName>
        <fullName evidence="5">HEAT repeat protein</fullName>
    </recommendedName>
</protein>
<evidence type="ECO:0000313" key="4">
    <source>
        <dbReference type="Proteomes" id="UP000681340"/>
    </source>
</evidence>
<evidence type="ECO:0000313" key="3">
    <source>
        <dbReference type="EMBL" id="GIM62931.1"/>
    </source>
</evidence>
<dbReference type="Proteomes" id="UP000681340">
    <property type="component" value="Unassembled WGS sequence"/>
</dbReference>
<dbReference type="Gene3D" id="1.25.10.10">
    <property type="entry name" value="Leucine-rich Repeat Variant"/>
    <property type="match status" value="2"/>
</dbReference>
<keyword evidence="4" id="KW-1185">Reference proteome</keyword>
<dbReference type="SUPFAM" id="SSF48371">
    <property type="entry name" value="ARM repeat"/>
    <property type="match status" value="1"/>
</dbReference>
<feature type="region of interest" description="Disordered" evidence="1">
    <location>
        <begin position="330"/>
        <end position="350"/>
    </location>
</feature>
<keyword evidence="2" id="KW-1133">Transmembrane helix</keyword>
<keyword evidence="2" id="KW-0472">Membrane</keyword>
<dbReference type="GO" id="GO:0016491">
    <property type="term" value="F:oxidoreductase activity"/>
    <property type="evidence" value="ECO:0007669"/>
    <property type="project" value="TreeGrafter"/>
</dbReference>
<evidence type="ECO:0008006" key="5">
    <source>
        <dbReference type="Google" id="ProtNLM"/>
    </source>
</evidence>
<dbReference type="InterPro" id="IPR000225">
    <property type="entry name" value="Armadillo"/>
</dbReference>
<dbReference type="PANTHER" id="PTHR12697">
    <property type="entry name" value="PBS LYASE HEAT-LIKE PROTEIN"/>
    <property type="match status" value="1"/>
</dbReference>
<dbReference type="Pfam" id="PF13646">
    <property type="entry name" value="HEAT_2"/>
    <property type="match status" value="2"/>
</dbReference>
<proteinExistence type="predicted"/>
<dbReference type="InterPro" id="IPR004155">
    <property type="entry name" value="PBS_lyase_HEAT"/>
</dbReference>
<keyword evidence="2" id="KW-0812">Transmembrane</keyword>
<dbReference type="SMART" id="SM00567">
    <property type="entry name" value="EZ_HEAT"/>
    <property type="match status" value="6"/>
</dbReference>
<dbReference type="RefSeq" id="WP_212986241.1">
    <property type="nucleotide sequence ID" value="NZ_BAABEA010000029.1"/>
</dbReference>
<reference evidence="3" key="1">
    <citation type="submission" date="2021-03" db="EMBL/GenBank/DDBJ databases">
        <title>Whole genome shotgun sequence of Actinoplanes auranticolor NBRC 12245.</title>
        <authorList>
            <person name="Komaki H."/>
            <person name="Tamura T."/>
        </authorList>
    </citation>
    <scope>NUCLEOTIDE SEQUENCE</scope>
    <source>
        <strain evidence="3">NBRC 12245</strain>
    </source>
</reference>
<dbReference type="SMART" id="SM00185">
    <property type="entry name" value="ARM"/>
    <property type="match status" value="2"/>
</dbReference>
<evidence type="ECO:0000256" key="1">
    <source>
        <dbReference type="SAM" id="MobiDB-lite"/>
    </source>
</evidence>
<dbReference type="InterPro" id="IPR016024">
    <property type="entry name" value="ARM-type_fold"/>
</dbReference>
<accession>A0A919S3Q1</accession>
<feature type="transmembrane region" description="Helical" evidence="2">
    <location>
        <begin position="6"/>
        <end position="29"/>
    </location>
</feature>
<dbReference type="EMBL" id="BOQL01000001">
    <property type="protein sequence ID" value="GIM62931.1"/>
    <property type="molecule type" value="Genomic_DNA"/>
</dbReference>